<proteinExistence type="predicted"/>
<keyword evidence="3" id="KW-1185">Reference proteome</keyword>
<protein>
    <recommendedName>
        <fullName evidence="4">Secreted protein</fullName>
    </recommendedName>
</protein>
<feature type="signal peptide" evidence="1">
    <location>
        <begin position="1"/>
        <end position="21"/>
    </location>
</feature>
<feature type="chain" id="PRO_5005188115" description="Secreted protein" evidence="1">
    <location>
        <begin position="22"/>
        <end position="124"/>
    </location>
</feature>
<evidence type="ECO:0000313" key="2">
    <source>
        <dbReference type="EMBL" id="CEL99504.1"/>
    </source>
</evidence>
<dbReference type="AlphaFoldDB" id="A0A0G4EQ04"/>
<evidence type="ECO:0000256" key="1">
    <source>
        <dbReference type="SAM" id="SignalP"/>
    </source>
</evidence>
<name>A0A0G4EQ04_VITBC</name>
<organism evidence="2 3">
    <name type="scientific">Vitrella brassicaformis (strain CCMP3155)</name>
    <dbReference type="NCBI Taxonomy" id="1169540"/>
    <lineage>
        <taxon>Eukaryota</taxon>
        <taxon>Sar</taxon>
        <taxon>Alveolata</taxon>
        <taxon>Colpodellida</taxon>
        <taxon>Vitrellaceae</taxon>
        <taxon>Vitrella</taxon>
    </lineage>
</organism>
<keyword evidence="1" id="KW-0732">Signal</keyword>
<dbReference type="Proteomes" id="UP000041254">
    <property type="component" value="Unassembled WGS sequence"/>
</dbReference>
<reference evidence="2 3" key="1">
    <citation type="submission" date="2014-11" db="EMBL/GenBank/DDBJ databases">
        <authorList>
            <person name="Zhu J."/>
            <person name="Qi W."/>
            <person name="Song R."/>
        </authorList>
    </citation>
    <scope>NUCLEOTIDE SEQUENCE [LARGE SCALE GENOMIC DNA]</scope>
</reference>
<dbReference type="VEuPathDB" id="CryptoDB:Vbra_20644"/>
<evidence type="ECO:0008006" key="4">
    <source>
        <dbReference type="Google" id="ProtNLM"/>
    </source>
</evidence>
<accession>A0A0G4EQ04</accession>
<sequence length="124" mass="14327">MTLVLHVLLVLVGVLFCGCEGVPLTRGFRHRDRRCAVGAQEINDMRSTRHNMNWCRPSYPLSKQKYLAPKWQREYKKTIERLTTLGTAGTSNFTGEDPTYRTRLIGPRALLFGLQQGQYYIHQQ</sequence>
<dbReference type="InParanoid" id="A0A0G4EQ04"/>
<evidence type="ECO:0000313" key="3">
    <source>
        <dbReference type="Proteomes" id="UP000041254"/>
    </source>
</evidence>
<dbReference type="EMBL" id="CDMY01000282">
    <property type="protein sequence ID" value="CEL99504.1"/>
    <property type="molecule type" value="Genomic_DNA"/>
</dbReference>
<gene>
    <name evidence="2" type="ORF">Vbra_20644</name>
</gene>